<dbReference type="GO" id="GO:0004414">
    <property type="term" value="F:homoserine O-acetyltransferase activity"/>
    <property type="evidence" value="ECO:0007669"/>
    <property type="project" value="TreeGrafter"/>
</dbReference>
<accession>T1BCU6</accession>
<comment type="caution">
    <text evidence="1">The sequence shown here is derived from an EMBL/GenBank/DDBJ whole genome shotgun (WGS) entry which is preliminary data.</text>
</comment>
<dbReference type="InterPro" id="IPR008220">
    <property type="entry name" value="HAT_MetX-like"/>
</dbReference>
<evidence type="ECO:0000313" key="1">
    <source>
        <dbReference type="EMBL" id="EQD67647.1"/>
    </source>
</evidence>
<keyword evidence="1" id="KW-0808">Transferase</keyword>
<gene>
    <name evidence="1" type="ORF">B2A_00690</name>
</gene>
<protein>
    <submittedName>
        <fullName evidence="1">Homoserine O-acetyltransferase</fullName>
    </submittedName>
</protein>
<dbReference type="GO" id="GO:0009092">
    <property type="term" value="P:homoserine metabolic process"/>
    <property type="evidence" value="ECO:0007669"/>
    <property type="project" value="TreeGrafter"/>
</dbReference>
<dbReference type="SUPFAM" id="SSF53474">
    <property type="entry name" value="alpha/beta-Hydrolases"/>
    <property type="match status" value="1"/>
</dbReference>
<dbReference type="EMBL" id="AUZZ01000539">
    <property type="protein sequence ID" value="EQD67647.1"/>
    <property type="molecule type" value="Genomic_DNA"/>
</dbReference>
<dbReference type="InterPro" id="IPR029058">
    <property type="entry name" value="AB_hydrolase_fold"/>
</dbReference>
<dbReference type="GO" id="GO:0009086">
    <property type="term" value="P:methionine biosynthetic process"/>
    <property type="evidence" value="ECO:0007669"/>
    <property type="project" value="TreeGrafter"/>
</dbReference>
<dbReference type="PANTHER" id="PTHR32268:SF11">
    <property type="entry name" value="HOMOSERINE O-ACETYLTRANSFERASE"/>
    <property type="match status" value="1"/>
</dbReference>
<reference evidence="1" key="2">
    <citation type="journal article" date="2014" name="ISME J.">
        <title>Microbial stratification in low pH oxic and suboxic macroscopic growths along an acid mine drainage.</title>
        <authorList>
            <person name="Mendez-Garcia C."/>
            <person name="Mesa V."/>
            <person name="Sprenger R.R."/>
            <person name="Richter M."/>
            <person name="Diez M.S."/>
            <person name="Solano J."/>
            <person name="Bargiela R."/>
            <person name="Golyshina O.V."/>
            <person name="Manteca A."/>
            <person name="Ramos J.L."/>
            <person name="Gallego J.R."/>
            <person name="Llorente I."/>
            <person name="Martins Dos Santos V.A."/>
            <person name="Jensen O.N."/>
            <person name="Pelaez A.I."/>
            <person name="Sanchez J."/>
            <person name="Ferrer M."/>
        </authorList>
    </citation>
    <scope>NUCLEOTIDE SEQUENCE</scope>
</reference>
<organism evidence="1">
    <name type="scientific">mine drainage metagenome</name>
    <dbReference type="NCBI Taxonomy" id="410659"/>
    <lineage>
        <taxon>unclassified sequences</taxon>
        <taxon>metagenomes</taxon>
        <taxon>ecological metagenomes</taxon>
    </lineage>
</organism>
<reference evidence="1" key="1">
    <citation type="submission" date="2013-08" db="EMBL/GenBank/DDBJ databases">
        <authorList>
            <person name="Mendez C."/>
            <person name="Richter M."/>
            <person name="Ferrer M."/>
            <person name="Sanchez J."/>
        </authorList>
    </citation>
    <scope>NUCLEOTIDE SEQUENCE</scope>
</reference>
<name>T1BCU6_9ZZZZ</name>
<dbReference type="Gene3D" id="3.40.50.1820">
    <property type="entry name" value="alpha/beta hydrolase"/>
    <property type="match status" value="1"/>
</dbReference>
<dbReference type="AlphaFoldDB" id="T1BCU6"/>
<proteinExistence type="predicted"/>
<dbReference type="PANTHER" id="PTHR32268">
    <property type="entry name" value="HOMOSERINE O-ACETYLTRANSFERASE"/>
    <property type="match status" value="1"/>
</dbReference>
<sequence length="78" mass="8373">MGPTESRARQRHFTVHGTFAPAHAAASPEDPRDGWWQRMIGPGLALDTDRYFVVCVNSLGSCFGSTGPASIDPDTGQL</sequence>